<dbReference type="InterPro" id="IPR007804">
    <property type="entry name" value="GvpG"/>
</dbReference>
<reference evidence="2" key="1">
    <citation type="submission" date="2006-06" db="EMBL/GenBank/DDBJ databases">
        <title>Complete sequence of Trichodesmium erythraeum IMS101.</title>
        <authorList>
            <consortium name="US DOE Joint Genome Institute"/>
            <person name="Copeland A."/>
            <person name="Lucas S."/>
            <person name="Lapidus A."/>
            <person name="Barry K."/>
            <person name="Detter J.C."/>
            <person name="Glavina del Rio T."/>
            <person name="Hammon N."/>
            <person name="Israni S."/>
            <person name="Dalin E."/>
            <person name="Tice H."/>
            <person name="Pitluck S."/>
            <person name="Kiss H."/>
            <person name="Munk A.C."/>
            <person name="Brettin T."/>
            <person name="Bruce D."/>
            <person name="Han C."/>
            <person name="Tapia R."/>
            <person name="Gilna P."/>
            <person name="Schmutz J."/>
            <person name="Larimer F."/>
            <person name="Land M."/>
            <person name="Hauser L."/>
            <person name="Kyrpides N."/>
            <person name="Kim E."/>
            <person name="Richardson P."/>
        </authorList>
    </citation>
    <scope>NUCLEOTIDE SEQUENCE [LARGE SCALE GENOMIC DNA]</scope>
    <source>
        <strain evidence="2">IMS101</strain>
    </source>
</reference>
<gene>
    <name evidence="2" type="ordered locus">Tery_2338</name>
</gene>
<dbReference type="HOGENOM" id="CLU_162460_3_0_3"/>
<dbReference type="Pfam" id="PF05120">
    <property type="entry name" value="GvpG"/>
    <property type="match status" value="1"/>
</dbReference>
<proteinExistence type="predicted"/>
<dbReference type="KEGG" id="ter:Tery_2338"/>
<name>Q112L6_TRIEI</name>
<protein>
    <submittedName>
        <fullName evidence="2">Gas vesicle G</fullName>
    </submittedName>
</protein>
<dbReference type="eggNOG" id="ENOG5032Y8N">
    <property type="taxonomic scope" value="Bacteria"/>
</dbReference>
<dbReference type="AlphaFoldDB" id="Q112L6"/>
<dbReference type="OrthoDB" id="574193at2"/>
<feature type="coiled-coil region" evidence="1">
    <location>
        <begin position="56"/>
        <end position="83"/>
    </location>
</feature>
<accession>Q112L6</accession>
<evidence type="ECO:0000313" key="2">
    <source>
        <dbReference type="EMBL" id="ABG51558.1"/>
    </source>
</evidence>
<evidence type="ECO:0000256" key="1">
    <source>
        <dbReference type="SAM" id="Coils"/>
    </source>
</evidence>
<keyword evidence="1" id="KW-0175">Coiled coil</keyword>
<organism evidence="2">
    <name type="scientific">Trichodesmium erythraeum (strain IMS101)</name>
    <dbReference type="NCBI Taxonomy" id="203124"/>
    <lineage>
        <taxon>Bacteria</taxon>
        <taxon>Bacillati</taxon>
        <taxon>Cyanobacteriota</taxon>
        <taxon>Cyanophyceae</taxon>
        <taxon>Oscillatoriophycideae</taxon>
        <taxon>Oscillatoriales</taxon>
        <taxon>Microcoleaceae</taxon>
        <taxon>Trichodesmium</taxon>
    </lineage>
</organism>
<dbReference type="EMBL" id="CP000393">
    <property type="protein sequence ID" value="ABG51558.1"/>
    <property type="molecule type" value="Genomic_DNA"/>
</dbReference>
<dbReference type="RefSeq" id="WP_011611925.1">
    <property type="nucleotide sequence ID" value="NC_008312.1"/>
</dbReference>
<sequence>MLLRLLTLPISGPLEGVTWLGKKLQEQVDTEIDETENLSKKLLTLQLAFDMGEISEEDFEDQEEELLLAIQALEEQKLKEEEEDA</sequence>